<comment type="caution">
    <text evidence="1">The sequence shown here is derived from an EMBL/GenBank/DDBJ whole genome shotgun (WGS) entry which is preliminary data.</text>
</comment>
<dbReference type="EMBL" id="CAJOAX010034210">
    <property type="protein sequence ID" value="CAF4257825.1"/>
    <property type="molecule type" value="Genomic_DNA"/>
</dbReference>
<accession>A0A820F2X7</accession>
<proteinExistence type="predicted"/>
<feature type="non-terminal residue" evidence="1">
    <location>
        <position position="1"/>
    </location>
</feature>
<name>A0A820F2X7_9BILA</name>
<sequence length="81" mass="9417">GIPGLTTVSSSSSTNKFLVFNTYETYRAYRHQLMLQQMAEQEMVSIIKEKEFIINKSEMNSTCCIMRIDMVLNQMELQQTL</sequence>
<evidence type="ECO:0000313" key="1">
    <source>
        <dbReference type="EMBL" id="CAF4257825.1"/>
    </source>
</evidence>
<evidence type="ECO:0000313" key="2">
    <source>
        <dbReference type="Proteomes" id="UP000663823"/>
    </source>
</evidence>
<organism evidence="1 2">
    <name type="scientific">Rotaria sordida</name>
    <dbReference type="NCBI Taxonomy" id="392033"/>
    <lineage>
        <taxon>Eukaryota</taxon>
        <taxon>Metazoa</taxon>
        <taxon>Spiralia</taxon>
        <taxon>Gnathifera</taxon>
        <taxon>Rotifera</taxon>
        <taxon>Eurotatoria</taxon>
        <taxon>Bdelloidea</taxon>
        <taxon>Philodinida</taxon>
        <taxon>Philodinidae</taxon>
        <taxon>Rotaria</taxon>
    </lineage>
</organism>
<dbReference type="Proteomes" id="UP000663823">
    <property type="component" value="Unassembled WGS sequence"/>
</dbReference>
<reference evidence="1" key="1">
    <citation type="submission" date="2021-02" db="EMBL/GenBank/DDBJ databases">
        <authorList>
            <person name="Nowell W R."/>
        </authorList>
    </citation>
    <scope>NUCLEOTIDE SEQUENCE</scope>
</reference>
<protein>
    <submittedName>
        <fullName evidence="1">Uncharacterized protein</fullName>
    </submittedName>
</protein>
<gene>
    <name evidence="1" type="ORF">OTI717_LOCUS40663</name>
</gene>
<dbReference type="AlphaFoldDB" id="A0A820F2X7"/>